<comment type="pathway">
    <text evidence="2">Cofactor biosynthesis; NAD(+) biosynthesis; nicotinate D-ribonucleotide from quinolinate: step 1/1.</text>
</comment>
<dbReference type="eggNOG" id="COG0157">
    <property type="taxonomic scope" value="Bacteria"/>
</dbReference>
<reference evidence="16 17" key="1">
    <citation type="submission" date="2010-12" db="EMBL/GenBank/DDBJ databases">
        <authorList>
            <person name="Muzny D."/>
            <person name="Qin X."/>
            <person name="Deng J."/>
            <person name="Jiang H."/>
            <person name="Liu Y."/>
            <person name="Qu J."/>
            <person name="Song X.-Z."/>
            <person name="Zhang L."/>
            <person name="Thornton R."/>
            <person name="Coyle M."/>
            <person name="Francisco L."/>
            <person name="Jackson L."/>
            <person name="Javaid M."/>
            <person name="Korchina V."/>
            <person name="Kovar C."/>
            <person name="Mata R."/>
            <person name="Mathew T."/>
            <person name="Ngo R."/>
            <person name="Nguyen L."/>
            <person name="Nguyen N."/>
            <person name="Okwuonu G."/>
            <person name="Ongeri F."/>
            <person name="Pham C."/>
            <person name="Simmons D."/>
            <person name="Wilczek-Boney K."/>
            <person name="Hale W."/>
            <person name="Jakkamsetti A."/>
            <person name="Pham P."/>
            <person name="Ruth R."/>
            <person name="San Lucas F."/>
            <person name="Warren J."/>
            <person name="Zhang J."/>
            <person name="Zhao Z."/>
            <person name="Zhou C."/>
            <person name="Zhu D."/>
            <person name="Lee S."/>
            <person name="Bess C."/>
            <person name="Blankenburg K."/>
            <person name="Forbes L."/>
            <person name="Fu Q."/>
            <person name="Gubbala S."/>
            <person name="Hirani K."/>
            <person name="Jayaseelan J.C."/>
            <person name="Lara F."/>
            <person name="Munidasa M."/>
            <person name="Palculict T."/>
            <person name="Patil S."/>
            <person name="Pu L.-L."/>
            <person name="Saada N."/>
            <person name="Tang L."/>
            <person name="Weissenberger G."/>
            <person name="Zhu Y."/>
            <person name="Hemphill L."/>
            <person name="Shang Y."/>
            <person name="Youmans B."/>
            <person name="Ayvaz T."/>
            <person name="Ross M."/>
            <person name="Santibanez J."/>
            <person name="Aqrawi P."/>
            <person name="Gross S."/>
            <person name="Joshi V."/>
            <person name="Fowler G."/>
            <person name="Nazareth L."/>
            <person name="Reid J."/>
            <person name="Worley K."/>
            <person name="Petrosino J."/>
            <person name="Highlander S."/>
            <person name="Gibbs R."/>
        </authorList>
    </citation>
    <scope>NUCLEOTIDE SEQUENCE [LARGE SCALE GENOMIC DNA]</scope>
    <source>
        <strain evidence="16 17">ATCC 51599</strain>
    </source>
</reference>
<dbReference type="Pfam" id="PF01729">
    <property type="entry name" value="QRPTase_C"/>
    <property type="match status" value="1"/>
</dbReference>
<dbReference type="Gene3D" id="3.20.20.70">
    <property type="entry name" value="Aldolase class I"/>
    <property type="match status" value="1"/>
</dbReference>
<comment type="caution">
    <text evidence="16">The sequence shown here is derived from an EMBL/GenBank/DDBJ whole genome shotgun (WGS) entry which is preliminary data.</text>
</comment>
<evidence type="ECO:0000256" key="4">
    <source>
        <dbReference type="ARBA" id="ARBA00011218"/>
    </source>
</evidence>
<dbReference type="PANTHER" id="PTHR32179:SF3">
    <property type="entry name" value="NICOTINATE-NUCLEOTIDE PYROPHOSPHORYLASE [CARBOXYLATING]"/>
    <property type="match status" value="1"/>
</dbReference>
<dbReference type="InterPro" id="IPR004393">
    <property type="entry name" value="NadC"/>
</dbReference>
<comment type="similarity">
    <text evidence="3 12">Belongs to the NadC/ModD family.</text>
</comment>
<evidence type="ECO:0000256" key="11">
    <source>
        <dbReference type="ARBA" id="ARBA00069173"/>
    </source>
</evidence>
<dbReference type="SUPFAM" id="SSF51690">
    <property type="entry name" value="Nicotinate/Quinolinate PRTase C-terminal domain-like"/>
    <property type="match status" value="1"/>
</dbReference>
<dbReference type="EC" id="2.4.2.19" evidence="5"/>
<dbReference type="SUPFAM" id="SSF54675">
    <property type="entry name" value="Nicotinate/Quinolinate PRTase N-terminal domain-like"/>
    <property type="match status" value="1"/>
</dbReference>
<feature type="domain" description="Quinolinate phosphoribosyl transferase C-terminal" evidence="14">
    <location>
        <begin position="142"/>
        <end position="307"/>
    </location>
</feature>
<evidence type="ECO:0000256" key="3">
    <source>
        <dbReference type="ARBA" id="ARBA00009400"/>
    </source>
</evidence>
<evidence type="ECO:0000256" key="10">
    <source>
        <dbReference type="ARBA" id="ARBA00047445"/>
    </source>
</evidence>
<dbReference type="UniPathway" id="UPA00253">
    <property type="reaction ID" value="UER00331"/>
</dbReference>
<dbReference type="Gene3D" id="3.90.1170.20">
    <property type="entry name" value="Quinolinate phosphoribosyl transferase, N-terminal domain"/>
    <property type="match status" value="1"/>
</dbReference>
<feature type="region of interest" description="Disordered" evidence="13">
    <location>
        <begin position="1"/>
        <end position="26"/>
    </location>
</feature>
<feature type="domain" description="Quinolinate phosphoribosyl transferase N-terminal" evidence="15">
    <location>
        <begin position="55"/>
        <end position="140"/>
    </location>
</feature>
<keyword evidence="7 12" id="KW-0328">Glycosyltransferase</keyword>
<evidence type="ECO:0000256" key="6">
    <source>
        <dbReference type="ARBA" id="ARBA00022642"/>
    </source>
</evidence>
<keyword evidence="17" id="KW-1185">Reference proteome</keyword>
<keyword evidence="6" id="KW-0662">Pyridine nucleotide biosynthesis</keyword>
<evidence type="ECO:0000256" key="7">
    <source>
        <dbReference type="ARBA" id="ARBA00022676"/>
    </source>
</evidence>
<evidence type="ECO:0000259" key="15">
    <source>
        <dbReference type="Pfam" id="PF02749"/>
    </source>
</evidence>
<dbReference type="FunFam" id="3.20.20.70:FF:000030">
    <property type="entry name" value="Nicotinate-nucleotide pyrophosphorylase, carboxylating"/>
    <property type="match status" value="1"/>
</dbReference>
<sequence>MPGLDTGISGGGAQGTDASTSGPADLGGVPFPLPDVVLEPFVRQALAEDLGRRGDITSAAVIPPSATACFDVTSRELGVVAGLDLARLAFHLFDPAVTFQARAQDGQRVRPGQVLARVQGPVRSLLSAERTALNFMTHLSGIATLTAAAVAQTEGTAARITCTRKTLPGLRVLQKYAVRAGGGCNHRMGLDDAILIKDNHLVHSGSLAQTLRRARQAAGHLIPLEVEVDTLGQLEEALDAGADLVLLDNMDDEMLAQAVAMCRGRARTEASGGITVERIHRVAATGVDFIALGYLTHSSRSLDIGLDDPVS</sequence>
<dbReference type="EMBL" id="AEQP01000013">
    <property type="protein sequence ID" value="EFV94618.1"/>
    <property type="molecule type" value="Genomic_DNA"/>
</dbReference>
<dbReference type="PIRSF" id="PIRSF006250">
    <property type="entry name" value="NadC_ModD"/>
    <property type="match status" value="1"/>
</dbReference>
<evidence type="ECO:0000256" key="8">
    <source>
        <dbReference type="ARBA" id="ARBA00022679"/>
    </source>
</evidence>
<dbReference type="HOGENOM" id="CLU_039622_0_0_4"/>
<evidence type="ECO:0000256" key="5">
    <source>
        <dbReference type="ARBA" id="ARBA00011944"/>
    </source>
</evidence>
<dbReference type="InterPro" id="IPR027277">
    <property type="entry name" value="NadC/ModD"/>
</dbReference>
<dbReference type="InterPro" id="IPR013785">
    <property type="entry name" value="Aldolase_TIM"/>
</dbReference>
<gene>
    <name evidence="16" type="primary">nadC</name>
    <name evidence="16" type="ORF">HMPREF0551_1607</name>
</gene>
<dbReference type="CDD" id="cd01572">
    <property type="entry name" value="QPRTase"/>
    <property type="match status" value="1"/>
</dbReference>
<evidence type="ECO:0000256" key="1">
    <source>
        <dbReference type="ARBA" id="ARBA00003237"/>
    </source>
</evidence>
<dbReference type="GO" id="GO:0005737">
    <property type="term" value="C:cytoplasm"/>
    <property type="evidence" value="ECO:0007669"/>
    <property type="project" value="TreeGrafter"/>
</dbReference>
<dbReference type="InterPro" id="IPR002638">
    <property type="entry name" value="Quinolinate_PRibosylTrfase_C"/>
</dbReference>
<dbReference type="GO" id="GO:0004514">
    <property type="term" value="F:nicotinate-nucleotide diphosphorylase (carboxylating) activity"/>
    <property type="evidence" value="ECO:0007669"/>
    <property type="project" value="UniProtKB-EC"/>
</dbReference>
<dbReference type="FunFam" id="3.90.1170.20:FF:000001">
    <property type="entry name" value="Nicotinate-nucleotide diphosphorylase (Carboxylating)"/>
    <property type="match status" value="1"/>
</dbReference>
<dbReference type="NCBIfam" id="TIGR00078">
    <property type="entry name" value="nadC"/>
    <property type="match status" value="1"/>
</dbReference>
<comment type="subunit">
    <text evidence="4">Hexamer formed by 3 homodimers.</text>
</comment>
<accession>E7RY44</accession>
<organism evidence="16 17">
    <name type="scientific">Lautropia mirabilis ATCC 51599</name>
    <dbReference type="NCBI Taxonomy" id="887898"/>
    <lineage>
        <taxon>Bacteria</taxon>
        <taxon>Pseudomonadati</taxon>
        <taxon>Pseudomonadota</taxon>
        <taxon>Betaproteobacteria</taxon>
        <taxon>Burkholderiales</taxon>
        <taxon>Burkholderiaceae</taxon>
        <taxon>Lautropia</taxon>
    </lineage>
</organism>
<dbReference type="InterPro" id="IPR037128">
    <property type="entry name" value="Quinolinate_PRibosylTase_N_sf"/>
</dbReference>
<evidence type="ECO:0000259" key="14">
    <source>
        <dbReference type="Pfam" id="PF01729"/>
    </source>
</evidence>
<dbReference type="Pfam" id="PF02749">
    <property type="entry name" value="QRPTase_N"/>
    <property type="match status" value="1"/>
</dbReference>
<evidence type="ECO:0000256" key="13">
    <source>
        <dbReference type="SAM" id="MobiDB-lite"/>
    </source>
</evidence>
<dbReference type="InterPro" id="IPR036068">
    <property type="entry name" value="Nicotinate_pribotase-like_C"/>
</dbReference>
<proteinExistence type="inferred from homology"/>
<evidence type="ECO:0000256" key="12">
    <source>
        <dbReference type="PIRNR" id="PIRNR006250"/>
    </source>
</evidence>
<dbReference type="STRING" id="887898.HMPREF0551_1607"/>
<comment type="catalytic activity">
    <reaction evidence="10">
        <text>nicotinate beta-D-ribonucleotide + CO2 + diphosphate = quinolinate + 5-phospho-alpha-D-ribose 1-diphosphate + 2 H(+)</text>
        <dbReference type="Rhea" id="RHEA:12733"/>
        <dbReference type="ChEBI" id="CHEBI:15378"/>
        <dbReference type="ChEBI" id="CHEBI:16526"/>
        <dbReference type="ChEBI" id="CHEBI:29959"/>
        <dbReference type="ChEBI" id="CHEBI:33019"/>
        <dbReference type="ChEBI" id="CHEBI:57502"/>
        <dbReference type="ChEBI" id="CHEBI:58017"/>
        <dbReference type="EC" id="2.4.2.19"/>
    </reaction>
</comment>
<keyword evidence="8 12" id="KW-0808">Transferase</keyword>
<dbReference type="PANTHER" id="PTHR32179">
    <property type="entry name" value="NICOTINATE-NUCLEOTIDE PYROPHOSPHORYLASE [CARBOXYLATING]"/>
    <property type="match status" value="1"/>
</dbReference>
<comment type="function">
    <text evidence="1">Involved in the catabolism of quinolinic acid (QA).</text>
</comment>
<dbReference type="GO" id="GO:0009435">
    <property type="term" value="P:NAD+ biosynthetic process"/>
    <property type="evidence" value="ECO:0007669"/>
    <property type="project" value="UniProtKB-UniPathway"/>
</dbReference>
<evidence type="ECO:0000313" key="16">
    <source>
        <dbReference type="EMBL" id="EFV94618.1"/>
    </source>
</evidence>
<dbReference type="GO" id="GO:0034213">
    <property type="term" value="P:quinolinate catabolic process"/>
    <property type="evidence" value="ECO:0007669"/>
    <property type="project" value="TreeGrafter"/>
</dbReference>
<dbReference type="AlphaFoldDB" id="E7RY44"/>
<name>E7RY44_9BURK</name>
<evidence type="ECO:0000256" key="2">
    <source>
        <dbReference type="ARBA" id="ARBA00004893"/>
    </source>
</evidence>
<evidence type="ECO:0000256" key="9">
    <source>
        <dbReference type="ARBA" id="ARBA00033102"/>
    </source>
</evidence>
<evidence type="ECO:0000313" key="17">
    <source>
        <dbReference type="Proteomes" id="UP000011021"/>
    </source>
</evidence>
<dbReference type="InterPro" id="IPR022412">
    <property type="entry name" value="Quinolinate_PRibosylTrfase_N"/>
</dbReference>
<protein>
    <recommendedName>
        <fullName evidence="11">Probable nicotinate-nucleotide pyrophosphorylase [carboxylating]</fullName>
        <ecNumber evidence="5">2.4.2.19</ecNumber>
    </recommendedName>
    <alternativeName>
        <fullName evidence="9">Quinolinate phosphoribosyltransferase [decarboxylating]</fullName>
    </alternativeName>
</protein>
<dbReference type="Proteomes" id="UP000011021">
    <property type="component" value="Unassembled WGS sequence"/>
</dbReference>